<feature type="compositionally biased region" description="Low complexity" evidence="1">
    <location>
        <begin position="82"/>
        <end position="102"/>
    </location>
</feature>
<sequence length="327" mass="34096">MSTDWDDPTASPQDSDAADYVDEGTDTWSSAADRSPATPSELDLEATDADNATTEGNPAASETDHAVTEQDDDDPSAVTDPAEAADSSAQGAASSQEGEGSDPQVLTTRVTEASAGPLTTPPSEADRDLLPGVTDVAAGLGHALGVGSDELGLVEVEVNGLMGVRVRLDPGLVQLSVEMVGHSLAGALEQARSEVVGRLDDHFRRDPRINEWIAEATRRPEGVGAPTEPTEKPRQVTTTSADGLVSIVVDPGGRVSSVVVAEGELDLDRVAEAFVRTAEDALQGVGDTGDGLDVDGRIDRFDRSMAEIAKGLDELDAELSDVLKRWS</sequence>
<proteinExistence type="predicted"/>
<name>A0A9D1GVW5_9ACTN</name>
<evidence type="ECO:0008006" key="4">
    <source>
        <dbReference type="Google" id="ProtNLM"/>
    </source>
</evidence>
<accession>A0A9D1GVW5</accession>
<evidence type="ECO:0000256" key="1">
    <source>
        <dbReference type="SAM" id="MobiDB-lite"/>
    </source>
</evidence>
<reference evidence="2" key="1">
    <citation type="submission" date="2020-10" db="EMBL/GenBank/DDBJ databases">
        <authorList>
            <person name="Gilroy R."/>
        </authorList>
    </citation>
    <scope>NUCLEOTIDE SEQUENCE</scope>
    <source>
        <strain evidence="2">ChiGjej1B1-24693</strain>
    </source>
</reference>
<dbReference type="AlphaFoldDB" id="A0A9D1GVW5"/>
<comment type="caution">
    <text evidence="2">The sequence shown here is derived from an EMBL/GenBank/DDBJ whole genome shotgun (WGS) entry which is preliminary data.</text>
</comment>
<protein>
    <recommendedName>
        <fullName evidence="4">YbaB/EbfC DNA-binding family protein</fullName>
    </recommendedName>
</protein>
<feature type="region of interest" description="Disordered" evidence="1">
    <location>
        <begin position="217"/>
        <end position="239"/>
    </location>
</feature>
<gene>
    <name evidence="2" type="ORF">IAA98_01180</name>
</gene>
<evidence type="ECO:0000313" key="2">
    <source>
        <dbReference type="EMBL" id="HIT74182.1"/>
    </source>
</evidence>
<dbReference type="Proteomes" id="UP000886842">
    <property type="component" value="Unassembled WGS sequence"/>
</dbReference>
<feature type="region of interest" description="Disordered" evidence="1">
    <location>
        <begin position="1"/>
        <end position="105"/>
    </location>
</feature>
<feature type="compositionally biased region" description="Acidic residues" evidence="1">
    <location>
        <begin position="16"/>
        <end position="25"/>
    </location>
</feature>
<dbReference type="EMBL" id="DVLP01000036">
    <property type="protein sequence ID" value="HIT74182.1"/>
    <property type="molecule type" value="Genomic_DNA"/>
</dbReference>
<evidence type="ECO:0000313" key="3">
    <source>
        <dbReference type="Proteomes" id="UP000886842"/>
    </source>
</evidence>
<reference evidence="2" key="2">
    <citation type="journal article" date="2021" name="PeerJ">
        <title>Extensive microbial diversity within the chicken gut microbiome revealed by metagenomics and culture.</title>
        <authorList>
            <person name="Gilroy R."/>
            <person name="Ravi A."/>
            <person name="Getino M."/>
            <person name="Pursley I."/>
            <person name="Horton D.L."/>
            <person name="Alikhan N.F."/>
            <person name="Baker D."/>
            <person name="Gharbi K."/>
            <person name="Hall N."/>
            <person name="Watson M."/>
            <person name="Adriaenssens E.M."/>
            <person name="Foster-Nyarko E."/>
            <person name="Jarju S."/>
            <person name="Secka A."/>
            <person name="Antonio M."/>
            <person name="Oren A."/>
            <person name="Chaudhuri R.R."/>
            <person name="La Ragione R."/>
            <person name="Hildebrand F."/>
            <person name="Pallen M.J."/>
        </authorList>
    </citation>
    <scope>NUCLEOTIDE SEQUENCE</scope>
    <source>
        <strain evidence="2">ChiGjej1B1-24693</strain>
    </source>
</reference>
<organism evidence="2 3">
    <name type="scientific">Candidatus Avipropionibacterium avicola</name>
    <dbReference type="NCBI Taxonomy" id="2840701"/>
    <lineage>
        <taxon>Bacteria</taxon>
        <taxon>Bacillati</taxon>
        <taxon>Actinomycetota</taxon>
        <taxon>Actinomycetes</taxon>
        <taxon>Propionibacteriales</taxon>
        <taxon>Propionibacteriaceae</taxon>
        <taxon>Propionibacteriaceae incertae sedis</taxon>
        <taxon>Candidatus Avipropionibacterium</taxon>
    </lineage>
</organism>